<protein>
    <submittedName>
        <fullName evidence="1">Uncharacterized protein</fullName>
    </submittedName>
</protein>
<proteinExistence type="predicted"/>
<name>A0ABP7P6F8_9SPHI</name>
<gene>
    <name evidence="1" type="ORF">GCM10022246_11690</name>
</gene>
<sequence>MKVKLQKPELIILLKEKLSELEKLCSVFDSGNADVITNMAEVISRIFQNTETSKSLLNQLKLSHVSIYCGAEFYNPKSLINYLGLLNLKRKAEFGWNYYPKLNLEDLKLVSSENWWQNKKVIIDSLGVSYSRAKIIKSISADDGELDQLDTSGWTIKDGKGIKINPIAATVRQIAFELLTSFKTIDLEKESKLHYKL</sequence>
<evidence type="ECO:0000313" key="2">
    <source>
        <dbReference type="Proteomes" id="UP001501081"/>
    </source>
</evidence>
<evidence type="ECO:0000313" key="1">
    <source>
        <dbReference type="EMBL" id="GAA3959967.1"/>
    </source>
</evidence>
<organism evidence="1 2">
    <name type="scientific">Pedobacter ginsengiterrae</name>
    <dbReference type="NCBI Taxonomy" id="871696"/>
    <lineage>
        <taxon>Bacteria</taxon>
        <taxon>Pseudomonadati</taxon>
        <taxon>Bacteroidota</taxon>
        <taxon>Sphingobacteriia</taxon>
        <taxon>Sphingobacteriales</taxon>
        <taxon>Sphingobacteriaceae</taxon>
        <taxon>Pedobacter</taxon>
    </lineage>
</organism>
<dbReference type="EMBL" id="BAABAK010000004">
    <property type="protein sequence ID" value="GAA3959967.1"/>
    <property type="molecule type" value="Genomic_DNA"/>
</dbReference>
<comment type="caution">
    <text evidence="1">The sequence shown here is derived from an EMBL/GenBank/DDBJ whole genome shotgun (WGS) entry which is preliminary data.</text>
</comment>
<dbReference type="Proteomes" id="UP001501081">
    <property type="component" value="Unassembled WGS sequence"/>
</dbReference>
<accession>A0ABP7P6F8</accession>
<keyword evidence="2" id="KW-1185">Reference proteome</keyword>
<dbReference type="RefSeq" id="WP_344765806.1">
    <property type="nucleotide sequence ID" value="NZ_BAABAK010000004.1"/>
</dbReference>
<reference evidence="2" key="1">
    <citation type="journal article" date="2019" name="Int. J. Syst. Evol. Microbiol.">
        <title>The Global Catalogue of Microorganisms (GCM) 10K type strain sequencing project: providing services to taxonomists for standard genome sequencing and annotation.</title>
        <authorList>
            <consortium name="The Broad Institute Genomics Platform"/>
            <consortium name="The Broad Institute Genome Sequencing Center for Infectious Disease"/>
            <person name="Wu L."/>
            <person name="Ma J."/>
        </authorList>
    </citation>
    <scope>NUCLEOTIDE SEQUENCE [LARGE SCALE GENOMIC DNA]</scope>
    <source>
        <strain evidence="2">JCM 17338</strain>
    </source>
</reference>